<name>A0A0D6P8F7_9PROT</name>
<dbReference type="InterPro" id="IPR020904">
    <property type="entry name" value="Sc_DH/Rdtase_CS"/>
</dbReference>
<dbReference type="Pfam" id="PF13561">
    <property type="entry name" value="adh_short_C2"/>
    <property type="match status" value="1"/>
</dbReference>
<dbReference type="SUPFAM" id="SSF51735">
    <property type="entry name" value="NAD(P)-binding Rossmann-fold domains"/>
    <property type="match status" value="1"/>
</dbReference>
<sequence>MTQAAQATKTVFITGAGIGIGRATALGFGRAGWHVVATDVLETEGAAVAASVHAEGGSAEFHPLDVRSTERADAVVSDVIARHGAPDCIVANAGIAHKVPLAALTDAKWDDTFEIDLKGMLRVIRPALPAMRARGTGSIVCVSSIMGVAYGWDEHVHYSSAKAGVVGLVRGLAVELARDGLRVNGVAPGYIRTAQLLSEQHSLGPAGAEAAGAFIPMGRIGEPEEIADVIGFLASPAARYMTGQVVVVDGGLLVGRY</sequence>
<dbReference type="Proteomes" id="UP000032680">
    <property type="component" value="Unassembled WGS sequence"/>
</dbReference>
<gene>
    <name evidence="3" type="ORF">Asru_0603_03</name>
</gene>
<dbReference type="OrthoDB" id="9780084at2"/>
<evidence type="ECO:0000313" key="3">
    <source>
        <dbReference type="EMBL" id="GAN78065.1"/>
    </source>
</evidence>
<dbReference type="RefSeq" id="WP_048862460.1">
    <property type="nucleotide sequence ID" value="NZ_BANB01000603.1"/>
</dbReference>
<keyword evidence="4" id="KW-1185">Reference proteome</keyword>
<proteinExistence type="inferred from homology"/>
<dbReference type="InterPro" id="IPR050259">
    <property type="entry name" value="SDR"/>
</dbReference>
<dbReference type="CDD" id="cd05233">
    <property type="entry name" value="SDR_c"/>
    <property type="match status" value="1"/>
</dbReference>
<reference evidence="3 4" key="1">
    <citation type="submission" date="2012-11" db="EMBL/GenBank/DDBJ databases">
        <title>Whole genome sequence of Acidisphaera rubrifaciens HS-AP3.</title>
        <authorList>
            <person name="Azuma Y."/>
            <person name="Higashiura N."/>
            <person name="Hirakawa H."/>
            <person name="Matsushita K."/>
        </authorList>
    </citation>
    <scope>NUCLEOTIDE SEQUENCE [LARGE SCALE GENOMIC DNA]</scope>
    <source>
        <strain evidence="3 4">HS-AP3</strain>
    </source>
</reference>
<dbReference type="EMBL" id="BANB01000603">
    <property type="protein sequence ID" value="GAN78065.1"/>
    <property type="molecule type" value="Genomic_DNA"/>
</dbReference>
<dbReference type="PANTHER" id="PTHR42879:SF2">
    <property type="entry name" value="3-OXOACYL-[ACYL-CARRIER-PROTEIN] REDUCTASE FABG"/>
    <property type="match status" value="1"/>
</dbReference>
<keyword evidence="2" id="KW-0560">Oxidoreductase</keyword>
<dbReference type="InterPro" id="IPR036291">
    <property type="entry name" value="NAD(P)-bd_dom_sf"/>
</dbReference>
<dbReference type="InterPro" id="IPR002347">
    <property type="entry name" value="SDR_fam"/>
</dbReference>
<comment type="caution">
    <text evidence="3">The sequence shown here is derived from an EMBL/GenBank/DDBJ whole genome shotgun (WGS) entry which is preliminary data.</text>
</comment>
<dbReference type="AlphaFoldDB" id="A0A0D6P8F7"/>
<comment type="similarity">
    <text evidence="1">Belongs to the short-chain dehydrogenases/reductases (SDR) family.</text>
</comment>
<dbReference type="GO" id="GO:0016491">
    <property type="term" value="F:oxidoreductase activity"/>
    <property type="evidence" value="ECO:0007669"/>
    <property type="project" value="UniProtKB-KW"/>
</dbReference>
<protein>
    <submittedName>
        <fullName evidence="3">Oxidoreductase/short-chain dehydrogenase/reductase SDR</fullName>
    </submittedName>
</protein>
<dbReference type="PROSITE" id="PS00061">
    <property type="entry name" value="ADH_SHORT"/>
    <property type="match status" value="1"/>
</dbReference>
<dbReference type="PANTHER" id="PTHR42879">
    <property type="entry name" value="3-OXOACYL-(ACYL-CARRIER-PROTEIN) REDUCTASE"/>
    <property type="match status" value="1"/>
</dbReference>
<evidence type="ECO:0000313" key="4">
    <source>
        <dbReference type="Proteomes" id="UP000032680"/>
    </source>
</evidence>
<dbReference type="FunFam" id="3.40.50.720:FF:000173">
    <property type="entry name" value="3-oxoacyl-[acyl-carrier protein] reductase"/>
    <property type="match status" value="1"/>
</dbReference>
<evidence type="ECO:0000256" key="2">
    <source>
        <dbReference type="ARBA" id="ARBA00023002"/>
    </source>
</evidence>
<dbReference type="GO" id="GO:0032787">
    <property type="term" value="P:monocarboxylic acid metabolic process"/>
    <property type="evidence" value="ECO:0007669"/>
    <property type="project" value="UniProtKB-ARBA"/>
</dbReference>
<evidence type="ECO:0000256" key="1">
    <source>
        <dbReference type="ARBA" id="ARBA00006484"/>
    </source>
</evidence>
<dbReference type="PRINTS" id="PR00081">
    <property type="entry name" value="GDHRDH"/>
</dbReference>
<dbReference type="PRINTS" id="PR00080">
    <property type="entry name" value="SDRFAMILY"/>
</dbReference>
<accession>A0A0D6P8F7</accession>
<organism evidence="3 4">
    <name type="scientific">Acidisphaera rubrifaciens HS-AP3</name>
    <dbReference type="NCBI Taxonomy" id="1231350"/>
    <lineage>
        <taxon>Bacteria</taxon>
        <taxon>Pseudomonadati</taxon>
        <taxon>Pseudomonadota</taxon>
        <taxon>Alphaproteobacteria</taxon>
        <taxon>Acetobacterales</taxon>
        <taxon>Acetobacteraceae</taxon>
        <taxon>Acidisphaera</taxon>
    </lineage>
</organism>
<dbReference type="Gene3D" id="3.40.50.720">
    <property type="entry name" value="NAD(P)-binding Rossmann-like Domain"/>
    <property type="match status" value="1"/>
</dbReference>